<keyword evidence="4 8" id="KW-0547">Nucleotide-binding</keyword>
<keyword evidence="7 8" id="KW-0460">Magnesium</keyword>
<reference evidence="13" key="1">
    <citation type="submission" date="2021-11" db="EMBL/GenBank/DDBJ databases">
        <title>Cultivation dependent microbiological survey of springs from the worlds oldest radium mine currently devoted to the extraction of radon-saturated water.</title>
        <authorList>
            <person name="Kapinusova G."/>
            <person name="Smrhova T."/>
            <person name="Strejcek M."/>
            <person name="Suman J."/>
            <person name="Jani K."/>
            <person name="Pajer P."/>
            <person name="Uhlik O."/>
        </authorList>
    </citation>
    <scope>NUCLEOTIDE SEQUENCE [LARGE SCALE GENOMIC DNA]</scope>
    <source>
        <strain evidence="13">J379</strain>
    </source>
</reference>
<comment type="catalytic activity">
    <reaction evidence="8">
        <text>N(2)-formyl-N(1)-(5-phospho-beta-D-ribosyl)glycinamide + L-glutamine + ATP + H2O = 2-formamido-N(1)-(5-O-phospho-beta-D-ribosyl)acetamidine + L-glutamate + ADP + phosphate + H(+)</text>
        <dbReference type="Rhea" id="RHEA:17129"/>
        <dbReference type="ChEBI" id="CHEBI:15377"/>
        <dbReference type="ChEBI" id="CHEBI:15378"/>
        <dbReference type="ChEBI" id="CHEBI:29985"/>
        <dbReference type="ChEBI" id="CHEBI:30616"/>
        <dbReference type="ChEBI" id="CHEBI:43474"/>
        <dbReference type="ChEBI" id="CHEBI:58359"/>
        <dbReference type="ChEBI" id="CHEBI:147286"/>
        <dbReference type="ChEBI" id="CHEBI:147287"/>
        <dbReference type="ChEBI" id="CHEBI:456216"/>
        <dbReference type="EC" id="6.3.5.3"/>
    </reaction>
</comment>
<sequence length="745" mass="77245">MSDPSAATPNSSATPGVDAAVELGLTPAEYALIVEKMGREPNEVELAVFSLLWSEHCSYKHSKKLLGTLPTTGPKVVMGPGENAGAVDVGHGLAIAFKVESHNHPSAVEPFQGAATGVGGILRDIFAIGARPIAVLDSLRFGEPTSERSRYLLDGAVQGIGHYGNSIGVPNIGGEVYFEHPYEQNCLVNAMALGMAETDRMIRSAAAGIGNVVVLFGASTGRDGIGGASVLASAEFGEDDPDKRPTVQVGDPFEESKLLECSLELLERELLVSLQDLGAAGLTSSSAEMASKGEVGVDLDMSKVPLREPGMAPWEIMISESQERMLCVVEPAQVDAVLTVCEKWEVHGTAIGSVTDTGHLRVFDGDELVGDMPVPALVDDCPLYDLEPAKPEGGAPTIYDAPAATLDHDVSDPGVTLLALLGSPNIASRKPLFQQYDCLVQSRTVRRPEQADAAVLMLPRGGAIAVSIDGNGRRVAADPYRGTMENVLECAANLACAGAEPLGLTNCLNFGNPEKPHIAWQLTESIRGLGEACRALDAPVVGGNVSLYNESAGGPIYPTPVVGLVGELPDPAYAGRSGFAREGDTIALVGPFAPFLPGSELSKLRGEPLPDGLEHVDLEGAKAAHAAVRDAVRAGAIASAHDIAEGGLLVAVAEAALFGGLGATLQLPLDDFADPDRLLFGESPGRGFIVSGDAAALEALRERTPVTVLGTVGGDALSVDTGATSFAVTLAELREAHGALAPLFP</sequence>
<keyword evidence="13" id="KW-1185">Reference proteome</keyword>
<organism evidence="12 13">
    <name type="scientific">Svornostia abyssi</name>
    <dbReference type="NCBI Taxonomy" id="2898438"/>
    <lineage>
        <taxon>Bacteria</taxon>
        <taxon>Bacillati</taxon>
        <taxon>Actinomycetota</taxon>
        <taxon>Thermoleophilia</taxon>
        <taxon>Solirubrobacterales</taxon>
        <taxon>Baekduiaceae</taxon>
        <taxon>Svornostia</taxon>
    </lineage>
</organism>
<feature type="binding site" evidence="8">
    <location>
        <position position="123"/>
    </location>
    <ligand>
        <name>substrate</name>
    </ligand>
</feature>
<evidence type="ECO:0000256" key="6">
    <source>
        <dbReference type="ARBA" id="ARBA00022840"/>
    </source>
</evidence>
<dbReference type="RefSeq" id="WP_353865476.1">
    <property type="nucleotide sequence ID" value="NZ_CP088295.1"/>
</dbReference>
<keyword evidence="6 8" id="KW-0067">ATP-binding</keyword>
<comment type="similarity">
    <text evidence="8">Belongs to the FGAMS family.</text>
</comment>
<feature type="domain" description="PurM-like C-terminal" evidence="10">
    <location>
        <begin position="581"/>
        <end position="715"/>
    </location>
</feature>
<dbReference type="InterPro" id="IPR041609">
    <property type="entry name" value="PurL_linker"/>
</dbReference>
<dbReference type="Gene3D" id="3.90.650.10">
    <property type="entry name" value="PurM-like C-terminal domain"/>
    <property type="match status" value="2"/>
</dbReference>
<comment type="caution">
    <text evidence="8">Lacks conserved residue(s) required for the propagation of feature annotation.</text>
</comment>
<dbReference type="Gene3D" id="3.30.1330.10">
    <property type="entry name" value="PurM-like, N-terminal domain"/>
    <property type="match status" value="2"/>
</dbReference>
<name>A0ABY5PK55_9ACTN</name>
<feature type="binding site" evidence="8">
    <location>
        <position position="100"/>
    </location>
    <ligand>
        <name>Mg(2+)</name>
        <dbReference type="ChEBI" id="CHEBI:18420"/>
        <label>1</label>
    </ligand>
</feature>
<dbReference type="GO" id="GO:0004642">
    <property type="term" value="F:phosphoribosylformylglycinamidine synthase activity"/>
    <property type="evidence" value="ECO:0007669"/>
    <property type="project" value="UniProtKB-EC"/>
</dbReference>
<evidence type="ECO:0000256" key="4">
    <source>
        <dbReference type="ARBA" id="ARBA00022741"/>
    </source>
</evidence>
<comment type="subcellular location">
    <subcellularLocation>
        <location evidence="8">Cytoplasm</location>
    </subcellularLocation>
</comment>
<feature type="binding site" evidence="8">
    <location>
        <begin position="320"/>
        <end position="322"/>
    </location>
    <ligand>
        <name>substrate</name>
    </ligand>
</feature>
<feature type="binding site" evidence="8">
    <location>
        <position position="124"/>
    </location>
    <ligand>
        <name>Mg(2+)</name>
        <dbReference type="ChEBI" id="CHEBI:18420"/>
        <label>2</label>
    </ligand>
</feature>
<dbReference type="NCBIfam" id="TIGR01736">
    <property type="entry name" value="FGAM_synth_II"/>
    <property type="match status" value="1"/>
</dbReference>
<comment type="subunit">
    <text evidence="8">Monomer. Part of the FGAM synthase complex composed of 1 PurL, 1 PurQ and 2 PurS subunits.</text>
</comment>
<keyword evidence="1 8" id="KW-0963">Cytoplasm</keyword>
<protein>
    <recommendedName>
        <fullName evidence="8">Phosphoribosylformylglycinamidine synthase subunit PurL</fullName>
        <shortName evidence="8">FGAM synthase</shortName>
        <ecNumber evidence="8">6.3.5.3</ecNumber>
    </recommendedName>
    <alternativeName>
        <fullName evidence="8">Formylglycinamide ribonucleotide amidotransferase subunit II</fullName>
        <shortName evidence="8">FGAR amidotransferase II</shortName>
        <shortName evidence="8">FGAR-AT II</shortName>
    </alternativeName>
    <alternativeName>
        <fullName evidence="8">Glutamine amidotransferase PurL</fullName>
    </alternativeName>
    <alternativeName>
        <fullName evidence="8">Phosphoribosylformylglycinamidine synthase subunit II</fullName>
    </alternativeName>
</protein>
<evidence type="ECO:0000256" key="5">
    <source>
        <dbReference type="ARBA" id="ARBA00022755"/>
    </source>
</evidence>
<feature type="binding site" evidence="8">
    <location>
        <position position="98"/>
    </location>
    <ligand>
        <name>ATP</name>
        <dbReference type="ChEBI" id="CHEBI:30616"/>
    </ligand>
</feature>
<dbReference type="EC" id="6.3.5.3" evidence="8"/>
<dbReference type="Proteomes" id="UP001058860">
    <property type="component" value="Chromosome"/>
</dbReference>
<feature type="binding site" evidence="8">
    <location>
        <position position="544"/>
    </location>
    <ligand>
        <name>Mg(2+)</name>
        <dbReference type="ChEBI" id="CHEBI:18420"/>
        <label>1</label>
    </ligand>
</feature>
<dbReference type="Pfam" id="PF00586">
    <property type="entry name" value="AIRS"/>
    <property type="match status" value="2"/>
</dbReference>
<dbReference type="SUPFAM" id="SSF55326">
    <property type="entry name" value="PurM N-terminal domain-like"/>
    <property type="match status" value="2"/>
</dbReference>
<feature type="binding site" evidence="8">
    <location>
        <begin position="101"/>
        <end position="104"/>
    </location>
    <ligand>
        <name>substrate</name>
    </ligand>
</feature>
<dbReference type="PANTHER" id="PTHR43555">
    <property type="entry name" value="PHOSPHORIBOSYLFORMYLGLYCINAMIDINE SYNTHASE SUBUNIT PURL"/>
    <property type="match status" value="1"/>
</dbReference>
<dbReference type="Pfam" id="PF02769">
    <property type="entry name" value="AIRS_C"/>
    <property type="match status" value="2"/>
</dbReference>
<feature type="active site" evidence="8">
    <location>
        <position position="56"/>
    </location>
</feature>
<evidence type="ECO:0000313" key="13">
    <source>
        <dbReference type="Proteomes" id="UP001058860"/>
    </source>
</evidence>
<dbReference type="PIRSF" id="PIRSF001587">
    <property type="entry name" value="FGAM_synthase_II"/>
    <property type="match status" value="1"/>
</dbReference>
<feature type="domain" description="PurM-like N-terminal" evidence="9">
    <location>
        <begin position="81"/>
        <end position="195"/>
    </location>
</feature>
<dbReference type="InterPro" id="IPR016188">
    <property type="entry name" value="PurM-like_N"/>
</dbReference>
<keyword evidence="5 8" id="KW-0658">Purine biosynthesis</keyword>
<comment type="function">
    <text evidence="8">Part of the phosphoribosylformylglycinamidine synthase complex involved in the purines biosynthetic pathway. Catalyzes the ATP-dependent conversion of formylglycinamide ribonucleotide (FGAR) and glutamine to yield formylglycinamidine ribonucleotide (FGAM) and glutamate. The FGAM synthase complex is composed of three subunits. PurQ produces an ammonia molecule by converting glutamine to glutamate. PurL transfers the ammonia molecule to FGAR to form FGAM in an ATP-dependent manner. PurS interacts with PurQ and PurL and is thought to assist in the transfer of the ammonia molecule from PurQ to PurL.</text>
</comment>
<keyword evidence="3 8" id="KW-0479">Metal-binding</keyword>
<keyword evidence="2 8" id="KW-0436">Ligase</keyword>
<feature type="active site" description="Proton acceptor" evidence="8">
    <location>
        <position position="102"/>
    </location>
</feature>
<dbReference type="Pfam" id="PF18072">
    <property type="entry name" value="FGAR-AT_linker"/>
    <property type="match status" value="1"/>
</dbReference>
<dbReference type="CDD" id="cd02203">
    <property type="entry name" value="PurL_repeat1"/>
    <property type="match status" value="1"/>
</dbReference>
<feature type="binding site" evidence="8">
    <location>
        <position position="543"/>
    </location>
    <ligand>
        <name>ATP</name>
        <dbReference type="ChEBI" id="CHEBI:30616"/>
    </ligand>
</feature>
<feature type="binding site" evidence="8">
    <location>
        <position position="506"/>
    </location>
    <ligand>
        <name>ATP</name>
        <dbReference type="ChEBI" id="CHEBI:30616"/>
    </ligand>
</feature>
<evidence type="ECO:0000256" key="7">
    <source>
        <dbReference type="ARBA" id="ARBA00022842"/>
    </source>
</evidence>
<feature type="binding site" evidence="8">
    <location>
        <position position="546"/>
    </location>
    <ligand>
        <name>substrate</name>
    </ligand>
</feature>
<evidence type="ECO:0000256" key="3">
    <source>
        <dbReference type="ARBA" id="ARBA00022723"/>
    </source>
</evidence>
<feature type="binding site" evidence="8">
    <location>
        <position position="248"/>
    </location>
    <ligand>
        <name>substrate</name>
    </ligand>
</feature>
<dbReference type="NCBIfam" id="NF002290">
    <property type="entry name" value="PRK01213.1"/>
    <property type="match status" value="1"/>
</dbReference>
<dbReference type="PANTHER" id="PTHR43555:SF1">
    <property type="entry name" value="PHOSPHORIBOSYLFORMYLGLYCINAMIDINE SYNTHASE SUBUNIT PURL"/>
    <property type="match status" value="1"/>
</dbReference>
<feature type="domain" description="Phosphoribosylformylglycinamidine synthase linker" evidence="11">
    <location>
        <begin position="21"/>
        <end position="60"/>
    </location>
</feature>
<proteinExistence type="inferred from homology"/>
<dbReference type="HAMAP" id="MF_00420">
    <property type="entry name" value="PurL_2"/>
    <property type="match status" value="1"/>
</dbReference>
<dbReference type="InterPro" id="IPR010074">
    <property type="entry name" value="PRibForGlyAmidine_synth_PurL"/>
</dbReference>
<evidence type="ECO:0000256" key="2">
    <source>
        <dbReference type="ARBA" id="ARBA00022598"/>
    </source>
</evidence>
<feature type="domain" description="PurM-like N-terminal" evidence="9">
    <location>
        <begin position="451"/>
        <end position="565"/>
    </location>
</feature>
<evidence type="ECO:0000256" key="1">
    <source>
        <dbReference type="ARBA" id="ARBA00022490"/>
    </source>
</evidence>
<dbReference type="InterPro" id="IPR036676">
    <property type="entry name" value="PurM-like_C_sf"/>
</dbReference>
<feature type="binding site" evidence="8">
    <location>
        <position position="59"/>
    </location>
    <ligand>
        <name>ATP</name>
        <dbReference type="ChEBI" id="CHEBI:30616"/>
    </ligand>
</feature>
<dbReference type="EMBL" id="CP088295">
    <property type="protein sequence ID" value="UUY05006.1"/>
    <property type="molecule type" value="Genomic_DNA"/>
</dbReference>
<evidence type="ECO:0000313" key="12">
    <source>
        <dbReference type="EMBL" id="UUY05006.1"/>
    </source>
</evidence>
<dbReference type="InterPro" id="IPR036921">
    <property type="entry name" value="PurM-like_N_sf"/>
</dbReference>
<gene>
    <name evidence="8 12" type="primary">purL</name>
    <name evidence="12" type="ORF">LRS13_05605</name>
</gene>
<evidence type="ECO:0000259" key="9">
    <source>
        <dbReference type="Pfam" id="PF00586"/>
    </source>
</evidence>
<dbReference type="SUPFAM" id="SSF56042">
    <property type="entry name" value="PurM C-terminal domain-like"/>
    <property type="match status" value="2"/>
</dbReference>
<accession>A0ABY5PK55</accession>
<feature type="domain" description="PurM-like C-terminal" evidence="10">
    <location>
        <begin position="209"/>
        <end position="363"/>
    </location>
</feature>
<dbReference type="CDD" id="cd02204">
    <property type="entry name" value="PurL_repeat2"/>
    <property type="match status" value="1"/>
</dbReference>
<evidence type="ECO:0000259" key="11">
    <source>
        <dbReference type="Pfam" id="PF18072"/>
    </source>
</evidence>
<evidence type="ECO:0000259" key="10">
    <source>
        <dbReference type="Pfam" id="PF02769"/>
    </source>
</evidence>
<feature type="binding site" evidence="8">
    <location>
        <position position="276"/>
    </location>
    <ligand>
        <name>Mg(2+)</name>
        <dbReference type="ChEBI" id="CHEBI:18420"/>
        <label>2</label>
    </ligand>
</feature>
<evidence type="ECO:0000256" key="8">
    <source>
        <dbReference type="HAMAP-Rule" id="MF_00420"/>
    </source>
</evidence>
<dbReference type="InterPro" id="IPR010918">
    <property type="entry name" value="PurM-like_C_dom"/>
</dbReference>
<comment type="pathway">
    <text evidence="8">Purine metabolism; IMP biosynthesis via de novo pathway; 5-amino-1-(5-phospho-D-ribosyl)imidazole from N(2)-formyl-N(1)-(5-phospho-D-ribosyl)glycinamide: step 1/2.</text>
</comment>